<comment type="caution">
    <text evidence="3">The sequence shown here is derived from an EMBL/GenBank/DDBJ whole genome shotgun (WGS) entry which is preliminary data.</text>
</comment>
<reference evidence="4 6" key="3">
    <citation type="submission" date="2018-08" db="EMBL/GenBank/DDBJ databases">
        <title>A genome reference for cultivated species of the human gut microbiota.</title>
        <authorList>
            <person name="Zou Y."/>
            <person name="Xue W."/>
            <person name="Luo G."/>
        </authorList>
    </citation>
    <scope>NUCLEOTIDE SEQUENCE [LARGE SCALE GENOMIC DNA]</scope>
    <source>
        <strain evidence="4 6">AF39-6AC</strain>
    </source>
</reference>
<dbReference type="InterPro" id="IPR013783">
    <property type="entry name" value="Ig-like_fold"/>
</dbReference>
<dbReference type="PANTHER" id="PTHR13833">
    <property type="match status" value="1"/>
</dbReference>
<evidence type="ECO:0000259" key="2">
    <source>
        <dbReference type="Pfam" id="PF01833"/>
    </source>
</evidence>
<dbReference type="Gene3D" id="2.120.10.30">
    <property type="entry name" value="TolB, C-terminal domain"/>
    <property type="match status" value="1"/>
</dbReference>
<evidence type="ECO:0000313" key="6">
    <source>
        <dbReference type="Proteomes" id="UP000284417"/>
    </source>
</evidence>
<dbReference type="Proteomes" id="UP000196036">
    <property type="component" value="Unassembled WGS sequence"/>
</dbReference>
<dbReference type="AlphaFoldDB" id="A0A1Y4UWG7"/>
<name>A0A1Y4UWG7_9BACE</name>
<reference evidence="5" key="1">
    <citation type="submission" date="2017-04" db="EMBL/GenBank/DDBJ databases">
        <title>Function of individual gut microbiota members based on whole genome sequencing of pure cultures obtained from chicken caecum.</title>
        <authorList>
            <person name="Medvecky M."/>
            <person name="Cejkova D."/>
            <person name="Polansky O."/>
            <person name="Karasova D."/>
            <person name="Kubasova T."/>
            <person name="Cizek A."/>
            <person name="Rychlik I."/>
        </authorList>
    </citation>
    <scope>NUCLEOTIDE SEQUENCE [LARGE SCALE GENOMIC DNA]</scope>
    <source>
        <strain evidence="5">An109</strain>
    </source>
</reference>
<reference evidence="3" key="2">
    <citation type="journal article" date="2018" name="BMC Genomics">
        <title>Whole genome sequencing and function prediction of 133 gut anaerobes isolated from chicken caecum in pure cultures.</title>
        <authorList>
            <person name="Medvecky M."/>
            <person name="Cejkova D."/>
            <person name="Polansky O."/>
            <person name="Karasova D."/>
            <person name="Kubasova T."/>
            <person name="Cizek A."/>
            <person name="Rychlik I."/>
        </authorList>
    </citation>
    <scope>NUCLEOTIDE SEQUENCE</scope>
    <source>
        <strain evidence="3">An109</strain>
    </source>
</reference>
<dbReference type="PROSITE" id="PS51257">
    <property type="entry name" value="PROKAR_LIPOPROTEIN"/>
    <property type="match status" value="1"/>
</dbReference>
<feature type="signal peptide" evidence="1">
    <location>
        <begin position="1"/>
        <end position="26"/>
    </location>
</feature>
<evidence type="ECO:0000256" key="1">
    <source>
        <dbReference type="SAM" id="SignalP"/>
    </source>
</evidence>
<sequence>MKQKVMKACLGILWAMFTLTTFLLQSCDNGKEVTPAQGSGGSPFNPQLPISVKEISPTNGAAGQKVLIYGENFGNDPSLIEVTIGGQKAPVVNVQSTVIYCIVPTKAYSGEIQVTIKQGEEIYSAEVAEVKFEYQRQVVVSSLCGATSEQGSNSAKDGPFNDCGSITNPCFMTWDPEDHNLLYDAEDAGDAEGVGQGIRCFDFTNKQVYTMIPKNSFVGSQRCRTIDFYKDDNGKYHMIVGLAQGNVNSTAVMMFDRIEGGTKPCGFTWGNGRVIAQNQGCQAAAIHPTTGDLYFSNYQNSLLYRVKKYVIEEFATGKRTTPVRPGTADDAAQTILKVQDKEWEFNIMIHPTGKYAYFMVINRNYILRSDFNGETFTAPYVIAGVNSNKDTYVYQDGVGNQARFGNPYSGVFVKNPEYAGNSDEYDFYLTDRHNHAIRILSPLGQVTTYAGRGSASLNSNPWGYANGRLREDARFNRPKGIAWDERDNTIYVGDANNYRIRKIGLEEDVPEEDINE</sequence>
<dbReference type="CDD" id="cd00603">
    <property type="entry name" value="IPT_PCSR"/>
    <property type="match status" value="1"/>
</dbReference>
<dbReference type="PANTHER" id="PTHR13833:SF71">
    <property type="entry name" value="NHL DOMAIN-CONTAINING PROTEIN"/>
    <property type="match status" value="1"/>
</dbReference>
<accession>A0A1Y4UWG7</accession>
<dbReference type="RefSeq" id="WP_087319056.1">
    <property type="nucleotide sequence ID" value="NZ_AP031409.1"/>
</dbReference>
<keyword evidence="1" id="KW-0732">Signal</keyword>
<protein>
    <recommendedName>
        <fullName evidence="2">IPT/TIG domain-containing protein</fullName>
    </recommendedName>
</protein>
<evidence type="ECO:0000313" key="5">
    <source>
        <dbReference type="Proteomes" id="UP000196036"/>
    </source>
</evidence>
<dbReference type="InterPro" id="IPR002909">
    <property type="entry name" value="IPT_dom"/>
</dbReference>
<feature type="chain" id="PRO_5033290888" description="IPT/TIG domain-containing protein" evidence="1">
    <location>
        <begin position="27"/>
        <end position="516"/>
    </location>
</feature>
<evidence type="ECO:0000313" key="4">
    <source>
        <dbReference type="EMBL" id="RHK95507.1"/>
    </source>
</evidence>
<feature type="domain" description="IPT/TIG" evidence="2">
    <location>
        <begin position="52"/>
        <end position="134"/>
    </location>
</feature>
<evidence type="ECO:0000313" key="3">
    <source>
        <dbReference type="EMBL" id="OUQ62167.1"/>
    </source>
</evidence>
<dbReference type="Pfam" id="PF01833">
    <property type="entry name" value="TIG"/>
    <property type="match status" value="1"/>
</dbReference>
<dbReference type="Gene3D" id="2.60.40.10">
    <property type="entry name" value="Immunoglobulins"/>
    <property type="match status" value="1"/>
</dbReference>
<dbReference type="EMBL" id="QROC01000015">
    <property type="protein sequence ID" value="RHK95507.1"/>
    <property type="molecule type" value="Genomic_DNA"/>
</dbReference>
<gene>
    <name evidence="3" type="ORF">B5E52_21750</name>
    <name evidence="4" type="ORF">DW042_12865</name>
</gene>
<proteinExistence type="predicted"/>
<dbReference type="InterPro" id="IPR014756">
    <property type="entry name" value="Ig_E-set"/>
</dbReference>
<dbReference type="EMBL" id="NFLW01000068">
    <property type="protein sequence ID" value="OUQ62167.1"/>
    <property type="molecule type" value="Genomic_DNA"/>
</dbReference>
<organism evidence="3 5">
    <name type="scientific">Bacteroides xylanisolvens</name>
    <dbReference type="NCBI Taxonomy" id="371601"/>
    <lineage>
        <taxon>Bacteria</taxon>
        <taxon>Pseudomonadati</taxon>
        <taxon>Bacteroidota</taxon>
        <taxon>Bacteroidia</taxon>
        <taxon>Bacteroidales</taxon>
        <taxon>Bacteroidaceae</taxon>
        <taxon>Bacteroides</taxon>
    </lineage>
</organism>
<dbReference type="InterPro" id="IPR011042">
    <property type="entry name" value="6-blade_b-propeller_TolB-like"/>
</dbReference>
<dbReference type="SUPFAM" id="SSF81296">
    <property type="entry name" value="E set domains"/>
    <property type="match status" value="1"/>
</dbReference>
<dbReference type="SUPFAM" id="SSF75011">
    <property type="entry name" value="3-carboxy-cis,cis-mucoante lactonizing enzyme"/>
    <property type="match status" value="1"/>
</dbReference>
<dbReference type="Proteomes" id="UP000284417">
    <property type="component" value="Unassembled WGS sequence"/>
</dbReference>